<organism evidence="1 2">
    <name type="scientific">Marasmius tenuissimus</name>
    <dbReference type="NCBI Taxonomy" id="585030"/>
    <lineage>
        <taxon>Eukaryota</taxon>
        <taxon>Fungi</taxon>
        <taxon>Dikarya</taxon>
        <taxon>Basidiomycota</taxon>
        <taxon>Agaricomycotina</taxon>
        <taxon>Agaricomycetes</taxon>
        <taxon>Agaricomycetidae</taxon>
        <taxon>Agaricales</taxon>
        <taxon>Marasmiineae</taxon>
        <taxon>Marasmiaceae</taxon>
        <taxon>Marasmius</taxon>
    </lineage>
</organism>
<dbReference type="InterPro" id="IPR032710">
    <property type="entry name" value="NTF2-like_dom_sf"/>
</dbReference>
<evidence type="ECO:0008006" key="3">
    <source>
        <dbReference type="Google" id="ProtNLM"/>
    </source>
</evidence>
<evidence type="ECO:0000313" key="2">
    <source>
        <dbReference type="Proteomes" id="UP001437256"/>
    </source>
</evidence>
<reference evidence="1 2" key="1">
    <citation type="submission" date="2024-05" db="EMBL/GenBank/DDBJ databases">
        <title>A draft genome resource for the thread blight pathogen Marasmius tenuissimus strain MS-2.</title>
        <authorList>
            <person name="Yulfo-Soto G.E."/>
            <person name="Baruah I.K."/>
            <person name="Amoako-Attah I."/>
            <person name="Bukari Y."/>
            <person name="Meinhardt L.W."/>
            <person name="Bailey B.A."/>
            <person name="Cohen S.P."/>
        </authorList>
    </citation>
    <scope>NUCLEOTIDE SEQUENCE [LARGE SCALE GENOMIC DNA]</scope>
    <source>
        <strain evidence="1 2">MS-2</strain>
    </source>
</reference>
<name>A0ABR3AF29_9AGAR</name>
<dbReference type="Proteomes" id="UP001437256">
    <property type="component" value="Unassembled WGS sequence"/>
</dbReference>
<sequence length="169" mass="19618">MQPWTPSSLTFTPPKYPSPRLQTVLEFIDASNEWSSTRSVDRVMTLFDDSLEHRILPKSLARPVLNKKQYREYLAGLLRWIKSLKMTLHEVIEGEDTVVIHTSTLGEGLNGTSFAGEEIITFHFTQPPESRDIPKISFVKEFVDSQSTYQFFLEERRKSQHLRENSTQE</sequence>
<proteinExistence type="predicted"/>
<accession>A0ABR3AF29</accession>
<gene>
    <name evidence="1" type="ORF">AAF712_000290</name>
</gene>
<dbReference type="SUPFAM" id="SSF54427">
    <property type="entry name" value="NTF2-like"/>
    <property type="match status" value="1"/>
</dbReference>
<protein>
    <recommendedName>
        <fullName evidence="3">SnoaL-like domain-containing protein</fullName>
    </recommendedName>
</protein>
<dbReference type="EMBL" id="JBBXMP010000001">
    <property type="protein sequence ID" value="KAL0072527.1"/>
    <property type="molecule type" value="Genomic_DNA"/>
</dbReference>
<dbReference type="Gene3D" id="3.10.450.50">
    <property type="match status" value="1"/>
</dbReference>
<keyword evidence="2" id="KW-1185">Reference proteome</keyword>
<evidence type="ECO:0000313" key="1">
    <source>
        <dbReference type="EMBL" id="KAL0072527.1"/>
    </source>
</evidence>
<comment type="caution">
    <text evidence="1">The sequence shown here is derived from an EMBL/GenBank/DDBJ whole genome shotgun (WGS) entry which is preliminary data.</text>
</comment>